<dbReference type="SUPFAM" id="SSF140453">
    <property type="entry name" value="EsxAB dimer-like"/>
    <property type="match status" value="1"/>
</dbReference>
<dbReference type="RefSeq" id="WP_090787023.1">
    <property type="nucleotide sequence ID" value="NZ_BOND01000015.1"/>
</dbReference>
<dbReference type="STRING" id="137265.SAMN05421684_0701"/>
<proteinExistence type="inferred from homology"/>
<name>A0A1H3LED4_9ACTN</name>
<protein>
    <recommendedName>
        <fullName evidence="1">ESAT-6-like protein</fullName>
    </recommendedName>
</protein>
<comment type="similarity">
    <text evidence="1">Belongs to the WXG100 family.</text>
</comment>
<reference evidence="3" key="1">
    <citation type="submission" date="2016-10" db="EMBL/GenBank/DDBJ databases">
        <authorList>
            <person name="Varghese N."/>
            <person name="Submissions S."/>
        </authorList>
    </citation>
    <scope>NUCLEOTIDE SEQUENCE [LARGE SCALE GENOMIC DNA]</scope>
    <source>
        <strain evidence="3">DSM 44718</strain>
    </source>
</reference>
<gene>
    <name evidence="2" type="ORF">SAMN05421684_0701</name>
</gene>
<evidence type="ECO:0000256" key="1">
    <source>
        <dbReference type="RuleBase" id="RU362001"/>
    </source>
</evidence>
<dbReference type="InterPro" id="IPR010310">
    <property type="entry name" value="T7SS_ESAT-6-like"/>
</dbReference>
<dbReference type="Pfam" id="PF06013">
    <property type="entry name" value="WXG100"/>
    <property type="match status" value="1"/>
</dbReference>
<accession>A0A1H3LED4</accession>
<dbReference type="OrthoDB" id="3387628at2"/>
<dbReference type="InterPro" id="IPR036689">
    <property type="entry name" value="ESAT-6-like_sf"/>
</dbReference>
<dbReference type="AlphaFoldDB" id="A0A1H3LED4"/>
<evidence type="ECO:0000313" key="2">
    <source>
        <dbReference type="EMBL" id="SDY62763.1"/>
    </source>
</evidence>
<evidence type="ECO:0000313" key="3">
    <source>
        <dbReference type="Proteomes" id="UP000199632"/>
    </source>
</evidence>
<dbReference type="Proteomes" id="UP000199632">
    <property type="component" value="Unassembled WGS sequence"/>
</dbReference>
<dbReference type="NCBIfam" id="TIGR03930">
    <property type="entry name" value="WXG100_ESAT6"/>
    <property type="match status" value="1"/>
</dbReference>
<keyword evidence="3" id="KW-1185">Reference proteome</keyword>
<dbReference type="EMBL" id="FNQB01000001">
    <property type="protein sequence ID" value="SDY62763.1"/>
    <property type="molecule type" value="Genomic_DNA"/>
</dbReference>
<organism evidence="2 3">
    <name type="scientific">Asanoa ishikariensis</name>
    <dbReference type="NCBI Taxonomy" id="137265"/>
    <lineage>
        <taxon>Bacteria</taxon>
        <taxon>Bacillati</taxon>
        <taxon>Actinomycetota</taxon>
        <taxon>Actinomycetes</taxon>
        <taxon>Micromonosporales</taxon>
        <taxon>Micromonosporaceae</taxon>
        <taxon>Asanoa</taxon>
    </lineage>
</organism>
<sequence length="97" mass="10914">MNDDVLVVNFPALQQASADIQRALNTLDTQLGQLERDAAPLIASWDGEARQAYDQRQSRWRTASADLQSMLRDIKRALDDSAADYLSTEKKNTSLFQ</sequence>
<dbReference type="Gene3D" id="1.10.287.1060">
    <property type="entry name" value="ESAT-6-like"/>
    <property type="match status" value="1"/>
</dbReference>